<dbReference type="STRING" id="658457.SAMN05216601_11358"/>
<evidence type="ECO:0000313" key="2">
    <source>
        <dbReference type="EMBL" id="SFP50431.1"/>
    </source>
</evidence>
<sequence length="102" mass="11942">MHRFALLFTLLITPPLFADTLTIPLGDQGADIDSRNLPQLGQSKRSVLERFGLADEEHKPVGQPPITRWDYREFSVYFEYDHVINSVRQHWPRHLDTVKEQQ</sequence>
<name>A0A1I5QWK7_9GAMM</name>
<feature type="signal peptide" evidence="1">
    <location>
        <begin position="1"/>
        <end position="18"/>
    </location>
</feature>
<evidence type="ECO:0008006" key="4">
    <source>
        <dbReference type="Google" id="ProtNLM"/>
    </source>
</evidence>
<protein>
    <recommendedName>
        <fullName evidence="4">Phosphodiesterase</fullName>
    </recommendedName>
</protein>
<dbReference type="Proteomes" id="UP000182400">
    <property type="component" value="Unassembled WGS sequence"/>
</dbReference>
<accession>A0A1I5QWK7</accession>
<organism evidence="2 3">
    <name type="scientific">Ectopseudomonas composti</name>
    <dbReference type="NCBI Taxonomy" id="658457"/>
    <lineage>
        <taxon>Bacteria</taxon>
        <taxon>Pseudomonadati</taxon>
        <taxon>Pseudomonadota</taxon>
        <taxon>Gammaproteobacteria</taxon>
        <taxon>Pseudomonadales</taxon>
        <taxon>Pseudomonadaceae</taxon>
        <taxon>Ectopseudomonas</taxon>
    </lineage>
</organism>
<dbReference type="OrthoDB" id="7063662at2"/>
<evidence type="ECO:0000256" key="1">
    <source>
        <dbReference type="SAM" id="SignalP"/>
    </source>
</evidence>
<keyword evidence="1" id="KW-0732">Signal</keyword>
<feature type="chain" id="PRO_5010354570" description="Phosphodiesterase" evidence="1">
    <location>
        <begin position="19"/>
        <end position="102"/>
    </location>
</feature>
<evidence type="ECO:0000313" key="3">
    <source>
        <dbReference type="Proteomes" id="UP000182400"/>
    </source>
</evidence>
<reference evidence="2 3" key="1">
    <citation type="submission" date="2016-10" db="EMBL/GenBank/DDBJ databases">
        <authorList>
            <person name="de Groot N.N."/>
        </authorList>
    </citation>
    <scope>NUCLEOTIDE SEQUENCE [LARGE SCALE GENOMIC DNA]</scope>
    <source>
        <strain evidence="2 3">CCUG 59231</strain>
    </source>
</reference>
<proteinExistence type="predicted"/>
<dbReference type="AlphaFoldDB" id="A0A1I5QWK7"/>
<gene>
    <name evidence="2" type="ORF">SAMN05216601_11358</name>
</gene>
<dbReference type="RefSeq" id="WP_074941114.1">
    <property type="nucleotide sequence ID" value="NZ_FOWP01000013.1"/>
</dbReference>
<dbReference type="EMBL" id="FOWP01000013">
    <property type="protein sequence ID" value="SFP50431.1"/>
    <property type="molecule type" value="Genomic_DNA"/>
</dbReference>